<keyword evidence="6" id="KW-0413">Isomerase</keyword>
<reference evidence="7" key="1">
    <citation type="journal article" date="2020" name="Stud. Mycol.">
        <title>101 Dothideomycetes genomes: a test case for predicting lifestyles and emergence of pathogens.</title>
        <authorList>
            <person name="Haridas S."/>
            <person name="Albert R."/>
            <person name="Binder M."/>
            <person name="Bloem J."/>
            <person name="Labutti K."/>
            <person name="Salamov A."/>
            <person name="Andreopoulos B."/>
            <person name="Baker S."/>
            <person name="Barry K."/>
            <person name="Bills G."/>
            <person name="Bluhm B."/>
            <person name="Cannon C."/>
            <person name="Castanera R."/>
            <person name="Culley D."/>
            <person name="Daum C."/>
            <person name="Ezra D."/>
            <person name="Gonzalez J."/>
            <person name="Henrissat B."/>
            <person name="Kuo A."/>
            <person name="Liang C."/>
            <person name="Lipzen A."/>
            <person name="Lutzoni F."/>
            <person name="Magnuson J."/>
            <person name="Mondo S."/>
            <person name="Nolan M."/>
            <person name="Ohm R."/>
            <person name="Pangilinan J."/>
            <person name="Park H.-J."/>
            <person name="Ramirez L."/>
            <person name="Alfaro M."/>
            <person name="Sun H."/>
            <person name="Tritt A."/>
            <person name="Yoshinaga Y."/>
            <person name="Zwiers L.-H."/>
            <person name="Turgeon B."/>
            <person name="Goodwin S."/>
            <person name="Spatafora J."/>
            <person name="Crous P."/>
            <person name="Grigoriev I."/>
        </authorList>
    </citation>
    <scope>NUCLEOTIDE SEQUENCE</scope>
    <source>
        <strain evidence="7">CBS 113389</strain>
    </source>
</reference>
<dbReference type="GeneID" id="54476262"/>
<name>A0A6A6PZC0_9PEZI</name>
<accession>A0A6A6PZC0</accession>
<keyword evidence="8" id="KW-1185">Reference proteome</keyword>
<keyword evidence="4" id="KW-0843">Virulence</keyword>
<keyword evidence="3" id="KW-0276">Fatty acid metabolism</keyword>
<dbReference type="FunFam" id="1.10.12.10:FF:000004">
    <property type="entry name" value="Delta3,5-delta2,4-dienoyl-CoA isomerase"/>
    <property type="match status" value="1"/>
</dbReference>
<proteinExistence type="inferred from homology"/>
<dbReference type="UniPathway" id="UPA00659"/>
<evidence type="ECO:0000256" key="1">
    <source>
        <dbReference type="ARBA" id="ARBA00005005"/>
    </source>
</evidence>
<evidence type="ECO:0000256" key="4">
    <source>
        <dbReference type="ARBA" id="ARBA00023026"/>
    </source>
</evidence>
<keyword evidence="5" id="KW-0443">Lipid metabolism</keyword>
<dbReference type="Pfam" id="PF00378">
    <property type="entry name" value="ECH_1"/>
    <property type="match status" value="1"/>
</dbReference>
<dbReference type="RefSeq" id="XP_033592117.1">
    <property type="nucleotide sequence ID" value="XM_033735260.1"/>
</dbReference>
<sequence>MAPVSTTPLAAYERFTMFRVTLAAPFVAHVEINRPEKINAFNNVMFREMAEVFNLLSYDPDVRVILFSGAGPRGFSAGLDVASESTSGPVGTPTAGQDFARQAWAVRRHALLYQEPVNAIERCEKPVICLLHGVAFGAAIDFAVACDIRHCTRDVRFCVREIDVGLAPDVGTLSRLPKLGVSHSWAKSVIYSARVFGGEEAQRVGLVSEVAESKDNLLSDALTLAKDIASKSPVAVQSSKALWDFSKDRPVSDGLLYTAAWNGAMVLSDDVKSAMMSGLKKTKPTFAKL</sequence>
<dbReference type="GO" id="GO:0005739">
    <property type="term" value="C:mitochondrion"/>
    <property type="evidence" value="ECO:0007669"/>
    <property type="project" value="TreeGrafter"/>
</dbReference>
<evidence type="ECO:0000256" key="3">
    <source>
        <dbReference type="ARBA" id="ARBA00022832"/>
    </source>
</evidence>
<comment type="pathway">
    <text evidence="1">Lipid metabolism; fatty acid beta-oxidation.</text>
</comment>
<evidence type="ECO:0000313" key="7">
    <source>
        <dbReference type="EMBL" id="KAF2485548.1"/>
    </source>
</evidence>
<dbReference type="InterPro" id="IPR001753">
    <property type="entry name" value="Enoyl-CoA_hydra/iso"/>
</dbReference>
<dbReference type="GO" id="GO:0051750">
    <property type="term" value="F:delta(3,5)-delta(2,4)-dienoyl-CoA isomerase activity"/>
    <property type="evidence" value="ECO:0007669"/>
    <property type="project" value="TreeGrafter"/>
</dbReference>
<dbReference type="PANTHER" id="PTHR43149:SF1">
    <property type="entry name" value="DELTA(3,5)-DELTA(2,4)-DIENOYL-COA ISOMERASE, MITOCHONDRIAL"/>
    <property type="match status" value="1"/>
</dbReference>
<evidence type="ECO:0000256" key="5">
    <source>
        <dbReference type="ARBA" id="ARBA00023098"/>
    </source>
</evidence>
<dbReference type="InterPro" id="IPR029045">
    <property type="entry name" value="ClpP/crotonase-like_dom_sf"/>
</dbReference>
<dbReference type="SUPFAM" id="SSF52096">
    <property type="entry name" value="ClpP/crotonase"/>
    <property type="match status" value="1"/>
</dbReference>
<dbReference type="GO" id="GO:0006635">
    <property type="term" value="P:fatty acid beta-oxidation"/>
    <property type="evidence" value="ECO:0007669"/>
    <property type="project" value="UniProtKB-UniPathway"/>
</dbReference>
<evidence type="ECO:0000256" key="2">
    <source>
        <dbReference type="ARBA" id="ARBA00005254"/>
    </source>
</evidence>
<dbReference type="InterPro" id="IPR045002">
    <property type="entry name" value="Ech1-like"/>
</dbReference>
<dbReference type="AlphaFoldDB" id="A0A6A6PZC0"/>
<protein>
    <submittedName>
        <fullName evidence="7">Enoyl CoA hydratase-like protein</fullName>
    </submittedName>
</protein>
<dbReference type="Proteomes" id="UP000799767">
    <property type="component" value="Unassembled WGS sequence"/>
</dbReference>
<dbReference type="EMBL" id="MU001633">
    <property type="protein sequence ID" value="KAF2485548.1"/>
    <property type="molecule type" value="Genomic_DNA"/>
</dbReference>
<gene>
    <name evidence="7" type="ORF">BDY17DRAFT_308908</name>
</gene>
<comment type="similarity">
    <text evidence="2">Belongs to the enoyl-CoA hydratase/isomerase family.</text>
</comment>
<evidence type="ECO:0000313" key="8">
    <source>
        <dbReference type="Proteomes" id="UP000799767"/>
    </source>
</evidence>
<evidence type="ECO:0000256" key="6">
    <source>
        <dbReference type="ARBA" id="ARBA00023235"/>
    </source>
</evidence>
<dbReference type="PANTHER" id="PTHR43149">
    <property type="entry name" value="ENOYL-COA HYDRATASE"/>
    <property type="match status" value="1"/>
</dbReference>
<organism evidence="7 8">
    <name type="scientific">Neohortaea acidophila</name>
    <dbReference type="NCBI Taxonomy" id="245834"/>
    <lineage>
        <taxon>Eukaryota</taxon>
        <taxon>Fungi</taxon>
        <taxon>Dikarya</taxon>
        <taxon>Ascomycota</taxon>
        <taxon>Pezizomycotina</taxon>
        <taxon>Dothideomycetes</taxon>
        <taxon>Dothideomycetidae</taxon>
        <taxon>Mycosphaerellales</taxon>
        <taxon>Teratosphaeriaceae</taxon>
        <taxon>Neohortaea</taxon>
    </lineage>
</organism>
<dbReference type="CDD" id="cd06558">
    <property type="entry name" value="crotonase-like"/>
    <property type="match status" value="1"/>
</dbReference>
<dbReference type="Gene3D" id="1.10.12.10">
    <property type="entry name" value="Lyase 2-enoyl-coa Hydratase, Chain A, domain 2"/>
    <property type="match status" value="1"/>
</dbReference>
<dbReference type="Gene3D" id="3.90.226.10">
    <property type="entry name" value="2-enoyl-CoA Hydratase, Chain A, domain 1"/>
    <property type="match status" value="1"/>
</dbReference>
<dbReference type="InterPro" id="IPR014748">
    <property type="entry name" value="Enoyl-CoA_hydra_C"/>
</dbReference>
<dbReference type="OrthoDB" id="14970at2759"/>